<comment type="subcellular location">
    <subcellularLocation>
        <location evidence="1">Endoplasmic reticulum membrane</location>
    </subcellularLocation>
</comment>
<dbReference type="PANTHER" id="PTHR47909">
    <property type="entry name" value="ALPHA/BETA-HYDROLASES SUPERFAMILY PROTEIN"/>
    <property type="match status" value="1"/>
</dbReference>
<keyword evidence="1" id="KW-0472">Membrane</keyword>
<reference evidence="3 4" key="1">
    <citation type="journal article" date="2024" name="Science">
        <title>Giant polyketide synthase enzymes in the biosynthesis of giant marine polyether toxins.</title>
        <authorList>
            <person name="Fallon T.R."/>
            <person name="Shende V.V."/>
            <person name="Wierzbicki I.H."/>
            <person name="Pendleton A.L."/>
            <person name="Watervoot N.F."/>
            <person name="Auber R.P."/>
            <person name="Gonzalez D.J."/>
            <person name="Wisecaver J.H."/>
            <person name="Moore B.S."/>
        </authorList>
    </citation>
    <scope>NUCLEOTIDE SEQUENCE [LARGE SCALE GENOMIC DNA]</scope>
    <source>
        <strain evidence="3 4">12B1</strain>
    </source>
</reference>
<dbReference type="GO" id="GO:0015031">
    <property type="term" value="P:protein transport"/>
    <property type="evidence" value="ECO:0007669"/>
    <property type="project" value="UniProtKB-KW"/>
</dbReference>
<keyword evidence="1" id="KW-0653">Protein transport</keyword>
<name>A0AB34IHG6_PRYPA</name>
<keyword evidence="1" id="KW-0256">Endoplasmic reticulum</keyword>
<evidence type="ECO:0000259" key="2">
    <source>
        <dbReference type="Pfam" id="PF07819"/>
    </source>
</evidence>
<dbReference type="Pfam" id="PF10184">
    <property type="entry name" value="DUF2358"/>
    <property type="match status" value="1"/>
</dbReference>
<dbReference type="Proteomes" id="UP001515480">
    <property type="component" value="Unassembled WGS sequence"/>
</dbReference>
<comment type="function">
    <text evidence="1">Involved in inositol deacylation of GPI-anchored proteins which plays important roles in the quality control and ER-associated degradation of GPI-anchored proteins.</text>
</comment>
<evidence type="ECO:0000313" key="3">
    <source>
        <dbReference type="EMBL" id="KAL1499330.1"/>
    </source>
</evidence>
<dbReference type="AlphaFoldDB" id="A0AB34IHG6"/>
<dbReference type="SUPFAM" id="SSF54427">
    <property type="entry name" value="NTF2-like"/>
    <property type="match status" value="1"/>
</dbReference>
<dbReference type="InterPro" id="IPR029058">
    <property type="entry name" value="AB_hydrolase_fold"/>
</dbReference>
<sequence>MLALPLACQSFSDISRTSPATRQLVSGLTALVNTLGGAKASPAPRERKYASLPSSMVLEGLRADFVEREYLWSGKITPELYDEDCVFTDPTLSFRGLATFESNLKNLDPWIERFVPPSSRAVELRSLRLAEGGDAIEAEWRMTAALSLPWRPRFSLAGSTRFTLGGEGGRISAYDEAWAAPPAAALAQLLTPSRRVVLRAPPPLVILPGFGNDQRDYSTPFGRPEEEGFEAALRRRGVAEVRTVPIRRAAWLRVLAGVADPRFWRADALPEGPAFAWYLDEARRTVEACGGRVLLVGHSAGGWLARALCSDAAWARAHVLGVVTLGTPHASPPPADDPTRGALRNLNLRWASRPPGVFFVSVASDAVVGDEAAPRGSAAAVAFASYRMVCGDGRVAGDGVVPLNSAHLEGAEAQLTLRCFHSINEPGTTRPTDDWYGADAVVDLWLGEVAEQLRSQRLRSLLPSFGRPASPTLPSKRMGTTV</sequence>
<accession>A0AB34IHG6</accession>
<comment type="similarity">
    <text evidence="1">Belongs to the GPI inositol-deacylase family.</text>
</comment>
<comment type="caution">
    <text evidence="3">The sequence shown here is derived from an EMBL/GenBank/DDBJ whole genome shotgun (WGS) entry which is preliminary data.</text>
</comment>
<evidence type="ECO:0000313" key="4">
    <source>
        <dbReference type="Proteomes" id="UP001515480"/>
    </source>
</evidence>
<dbReference type="SUPFAM" id="SSF53474">
    <property type="entry name" value="alpha/beta-Hydrolases"/>
    <property type="match status" value="1"/>
</dbReference>
<protein>
    <recommendedName>
        <fullName evidence="1">GPI inositol-deacylase</fullName>
        <ecNumber evidence="1">3.1.-.-</ecNumber>
    </recommendedName>
</protein>
<gene>
    <name evidence="3" type="ORF">AB1Y20_011538</name>
</gene>
<keyword evidence="1" id="KW-0813">Transport</keyword>
<proteinExistence type="inferred from homology"/>
<dbReference type="GO" id="GO:0016788">
    <property type="term" value="F:hydrolase activity, acting on ester bonds"/>
    <property type="evidence" value="ECO:0007669"/>
    <property type="project" value="InterPro"/>
</dbReference>
<dbReference type="PANTHER" id="PTHR47909:SF2">
    <property type="entry name" value="GPI INOSITOL-DEACYLASE"/>
    <property type="match status" value="1"/>
</dbReference>
<dbReference type="InterPro" id="IPR012908">
    <property type="entry name" value="PGAP1-ab_dom-like"/>
</dbReference>
<dbReference type="GO" id="GO:0005789">
    <property type="term" value="C:endoplasmic reticulum membrane"/>
    <property type="evidence" value="ECO:0007669"/>
    <property type="project" value="UniProtKB-SubCell"/>
</dbReference>
<evidence type="ECO:0000256" key="1">
    <source>
        <dbReference type="RuleBase" id="RU365011"/>
    </source>
</evidence>
<dbReference type="InterPro" id="IPR018790">
    <property type="entry name" value="DUF2358"/>
</dbReference>
<dbReference type="InterPro" id="IPR032710">
    <property type="entry name" value="NTF2-like_dom_sf"/>
</dbReference>
<organism evidence="3 4">
    <name type="scientific">Prymnesium parvum</name>
    <name type="common">Toxic golden alga</name>
    <dbReference type="NCBI Taxonomy" id="97485"/>
    <lineage>
        <taxon>Eukaryota</taxon>
        <taxon>Haptista</taxon>
        <taxon>Haptophyta</taxon>
        <taxon>Prymnesiophyceae</taxon>
        <taxon>Prymnesiales</taxon>
        <taxon>Prymnesiaceae</taxon>
        <taxon>Prymnesium</taxon>
    </lineage>
</organism>
<dbReference type="Pfam" id="PF07819">
    <property type="entry name" value="PGAP1"/>
    <property type="match status" value="1"/>
</dbReference>
<feature type="domain" description="GPI inositol-deacylase PGAP1-like alpha/beta" evidence="2">
    <location>
        <begin position="292"/>
        <end position="340"/>
    </location>
</feature>
<dbReference type="EC" id="3.1.-.-" evidence="1"/>
<dbReference type="EMBL" id="JBGBPQ010000025">
    <property type="protein sequence ID" value="KAL1499330.1"/>
    <property type="molecule type" value="Genomic_DNA"/>
</dbReference>
<dbReference type="Gene3D" id="3.40.50.1820">
    <property type="entry name" value="alpha/beta hydrolase"/>
    <property type="match status" value="1"/>
</dbReference>
<keyword evidence="4" id="KW-1185">Reference proteome</keyword>
<keyword evidence="1" id="KW-0378">Hydrolase</keyword>